<keyword evidence="3" id="KW-1185">Reference proteome</keyword>
<gene>
    <name evidence="2" type="ORF">HZU75_08505</name>
</gene>
<dbReference type="PROSITE" id="PS51464">
    <property type="entry name" value="SIS"/>
    <property type="match status" value="1"/>
</dbReference>
<dbReference type="AlphaFoldDB" id="A0A7D5ZFJ4"/>
<protein>
    <submittedName>
        <fullName evidence="2">SIS domain-containing protein</fullName>
    </submittedName>
</protein>
<sequence length="246" mass="25898">MSQYAADYLHKVIALITRVHDEQLPQLNQAAVHIADTLQAGGLLHVFGSGHSQLLAAELFYRAGGLVPVNAILDLPLSVMQAARRSTWLERVPGYAAQLLQDEPVRAGDTLIVISNSGRNAVPIEMALAAKAQGATVIALTSLSFSQSISSRHSSGQRLFEVADLVLDNYGVDGDALVAVPGCPVKVSASSTAVGSALLQAVAAATVAELAARGIEAPVWQSANGDEGEARNAAHWQAMHQRIKRL</sequence>
<dbReference type="InterPro" id="IPR035472">
    <property type="entry name" value="RpiR-like_SIS"/>
</dbReference>
<evidence type="ECO:0000313" key="2">
    <source>
        <dbReference type="EMBL" id="QLI81568.1"/>
    </source>
</evidence>
<dbReference type="InterPro" id="IPR001347">
    <property type="entry name" value="SIS_dom"/>
</dbReference>
<dbReference type="NCBIfam" id="NF002805">
    <property type="entry name" value="PRK02947.1"/>
    <property type="match status" value="1"/>
</dbReference>
<dbReference type="CDD" id="cd05013">
    <property type="entry name" value="SIS_RpiR"/>
    <property type="match status" value="1"/>
</dbReference>
<dbReference type="EMBL" id="CP058952">
    <property type="protein sequence ID" value="QLI81568.1"/>
    <property type="molecule type" value="Genomic_DNA"/>
</dbReference>
<dbReference type="RefSeq" id="WP_180305679.1">
    <property type="nucleotide sequence ID" value="NZ_CP058952.1"/>
</dbReference>
<reference evidence="2 3" key="1">
    <citation type="journal article" date="2016" name="Int. J. Syst. Evol. Microbiol.">
        <title>Chitinibacter fontanus sp. nov., isolated from a spring.</title>
        <authorList>
            <person name="Sheu S.Y."/>
            <person name="Li Y.S."/>
            <person name="Young C.C."/>
            <person name="Chen W.M."/>
        </authorList>
    </citation>
    <scope>NUCLEOTIDE SEQUENCE [LARGE SCALE GENOMIC DNA]</scope>
    <source>
        <strain evidence="2 3">STM-7</strain>
    </source>
</reference>
<dbReference type="PANTHER" id="PTHR30390">
    <property type="entry name" value="SEDOHEPTULOSE 7-PHOSPHATE ISOMERASE / DNAA INITIATOR-ASSOCIATING FACTOR FOR REPLICATION INITIATION"/>
    <property type="match status" value="1"/>
</dbReference>
<dbReference type="GO" id="GO:1901135">
    <property type="term" value="P:carbohydrate derivative metabolic process"/>
    <property type="evidence" value="ECO:0007669"/>
    <property type="project" value="InterPro"/>
</dbReference>
<evidence type="ECO:0000313" key="3">
    <source>
        <dbReference type="Proteomes" id="UP000510822"/>
    </source>
</evidence>
<proteinExistence type="predicted"/>
<evidence type="ECO:0000259" key="1">
    <source>
        <dbReference type="PROSITE" id="PS51464"/>
    </source>
</evidence>
<dbReference type="Gene3D" id="3.40.50.10490">
    <property type="entry name" value="Glucose-6-phosphate isomerase like protein, domain 1"/>
    <property type="match status" value="1"/>
</dbReference>
<dbReference type="Pfam" id="PF13580">
    <property type="entry name" value="SIS_2"/>
    <property type="match status" value="1"/>
</dbReference>
<feature type="domain" description="SIS" evidence="1">
    <location>
        <begin position="34"/>
        <end position="217"/>
    </location>
</feature>
<dbReference type="SUPFAM" id="SSF53697">
    <property type="entry name" value="SIS domain"/>
    <property type="match status" value="1"/>
</dbReference>
<dbReference type="InterPro" id="IPR050099">
    <property type="entry name" value="SIS_GmhA/DiaA_subfam"/>
</dbReference>
<dbReference type="PANTHER" id="PTHR30390:SF7">
    <property type="entry name" value="PHOSPHOHEPTOSE ISOMERASE"/>
    <property type="match status" value="1"/>
</dbReference>
<dbReference type="Proteomes" id="UP000510822">
    <property type="component" value="Chromosome"/>
</dbReference>
<accession>A0A7D5ZFJ4</accession>
<name>A0A7D5ZFJ4_9NEIS</name>
<dbReference type="InterPro" id="IPR046348">
    <property type="entry name" value="SIS_dom_sf"/>
</dbReference>
<dbReference type="KEGG" id="cfon:HZU75_08505"/>
<dbReference type="GO" id="GO:0097367">
    <property type="term" value="F:carbohydrate derivative binding"/>
    <property type="evidence" value="ECO:0007669"/>
    <property type="project" value="InterPro"/>
</dbReference>
<organism evidence="2 3">
    <name type="scientific">Chitinibacter fontanus</name>
    <dbReference type="NCBI Taxonomy" id="1737446"/>
    <lineage>
        <taxon>Bacteria</taxon>
        <taxon>Pseudomonadati</taxon>
        <taxon>Pseudomonadota</taxon>
        <taxon>Betaproteobacteria</taxon>
        <taxon>Neisseriales</taxon>
        <taxon>Chitinibacteraceae</taxon>
        <taxon>Chitinibacter</taxon>
    </lineage>
</organism>